<feature type="compositionally biased region" description="Low complexity" evidence="1">
    <location>
        <begin position="208"/>
        <end position="217"/>
    </location>
</feature>
<dbReference type="InterPro" id="IPR027267">
    <property type="entry name" value="AH/BAR_dom_sf"/>
</dbReference>
<reference evidence="2" key="1">
    <citation type="submission" date="2007-07" db="EMBL/GenBank/DDBJ databases">
        <title>PCAP assembly of the Caenorhabditis remanei genome.</title>
        <authorList>
            <consortium name="The Caenorhabditis remanei Sequencing Consortium"/>
            <person name="Wilson R.K."/>
        </authorList>
    </citation>
    <scope>NUCLEOTIDE SEQUENCE [LARGE SCALE GENOMIC DNA]</scope>
    <source>
        <strain evidence="2">PB4641</strain>
    </source>
</reference>
<dbReference type="InParanoid" id="E3LMA3"/>
<organism evidence="3">
    <name type="scientific">Caenorhabditis remanei</name>
    <name type="common">Caenorhabditis vulgaris</name>
    <dbReference type="NCBI Taxonomy" id="31234"/>
    <lineage>
        <taxon>Eukaryota</taxon>
        <taxon>Metazoa</taxon>
        <taxon>Ecdysozoa</taxon>
        <taxon>Nematoda</taxon>
        <taxon>Chromadorea</taxon>
        <taxon>Rhabditida</taxon>
        <taxon>Rhabditina</taxon>
        <taxon>Rhabditomorpha</taxon>
        <taxon>Rhabditoidea</taxon>
        <taxon>Rhabditidae</taxon>
        <taxon>Peloderinae</taxon>
        <taxon>Caenorhabditis</taxon>
    </lineage>
</organism>
<dbReference type="PANTHER" id="PTHR39364">
    <property type="entry name" value="PROTEIN CBG04867"/>
    <property type="match status" value="1"/>
</dbReference>
<evidence type="ECO:0008006" key="4">
    <source>
        <dbReference type="Google" id="ProtNLM"/>
    </source>
</evidence>
<feature type="region of interest" description="Disordered" evidence="1">
    <location>
        <begin position="198"/>
        <end position="218"/>
    </location>
</feature>
<dbReference type="AlphaFoldDB" id="E3LMA3"/>
<evidence type="ECO:0000313" key="3">
    <source>
        <dbReference type="Proteomes" id="UP000008281"/>
    </source>
</evidence>
<dbReference type="PANTHER" id="PTHR39364:SF1">
    <property type="entry name" value="DUF5045 DOMAIN-CONTAINING PROTEIN-RELATED"/>
    <property type="match status" value="1"/>
</dbReference>
<accession>E3LMA3</accession>
<dbReference type="EMBL" id="DS268411">
    <property type="protein sequence ID" value="EFP03169.1"/>
    <property type="molecule type" value="Genomic_DNA"/>
</dbReference>
<evidence type="ECO:0000313" key="2">
    <source>
        <dbReference type="EMBL" id="EFP03169.1"/>
    </source>
</evidence>
<dbReference type="Gene3D" id="1.20.1270.60">
    <property type="entry name" value="Arfaptin homology (AH) domain/BAR domain"/>
    <property type="match status" value="1"/>
</dbReference>
<dbReference type="FunCoup" id="E3LMA3">
    <property type="interactions" value="1438"/>
</dbReference>
<dbReference type="Proteomes" id="UP000008281">
    <property type="component" value="Unassembled WGS sequence"/>
</dbReference>
<dbReference type="HOGENOM" id="CLU_101108_0_0_1"/>
<sequence>MTTRESTRSTDEGPLPERAFYGLAVSLPIDNLYVKNKIQDHPNHGIFSSILKRKRKFAMTDEAKKMCQQVEAYKSCADRLHLSLMFMLVENPVTSKQLHERVAIDLSCSTAGSYLRFYEAINRKGRKLGTKSNSKEIESVEPAAKTLLAMNVEQEKRCRKQLENLKALSKFIGEDYWEYARLRKVYWEAMEQYDEAVTNQNKERSEQAEQATASAQTKRNDCRMKMMDFIVKSINDQRGKHAEAVLKFRDEAILYHKAMSDLIPDLKVEADAKPESKSSIKPPK</sequence>
<dbReference type="eggNOG" id="ENOG502TFMY">
    <property type="taxonomic scope" value="Eukaryota"/>
</dbReference>
<protein>
    <recommendedName>
        <fullName evidence="4">BAR domain-containing protein</fullName>
    </recommendedName>
</protein>
<proteinExistence type="predicted"/>
<gene>
    <name evidence="2" type="ORF">CRE_28411</name>
</gene>
<evidence type="ECO:0000256" key="1">
    <source>
        <dbReference type="SAM" id="MobiDB-lite"/>
    </source>
</evidence>
<dbReference type="OMA" id="WRNECRQ"/>
<dbReference type="STRING" id="31234.E3LMA3"/>
<keyword evidence="3" id="KW-1185">Reference proteome</keyword>
<name>E3LMA3_CAERE</name>
<dbReference type="OrthoDB" id="5856689at2759"/>